<dbReference type="RefSeq" id="WP_339575754.1">
    <property type="nucleotide sequence ID" value="NZ_JBBIAA010000021.1"/>
</dbReference>
<gene>
    <name evidence="4" type="ORF">WDZ17_13820</name>
</gene>
<proteinExistence type="predicted"/>
<sequence>MVTTRAARREDADALGEVHVQTWRSAYAGLLPQALLDALSAESSATRWTDLLPCSSPFFCTVAVDPSDRPLGFAYAGPWRGDADDSTAELYSLYVRPDHQGAGAGAVLLERTRDHLRAAGYTHAHAWVLTTNARARTFYEHRGWATDGHTRVETRDDVDLHETRLTCHLAPPQA</sequence>
<keyword evidence="2" id="KW-0012">Acyltransferase</keyword>
<name>A0ABU8RMV0_9ACTN</name>
<dbReference type="EMBL" id="JBBIAA010000021">
    <property type="protein sequence ID" value="MEJ5946371.1"/>
    <property type="molecule type" value="Genomic_DNA"/>
</dbReference>
<reference evidence="4 5" key="1">
    <citation type="journal article" date="2017" name="Int. J. Syst. Evol. Microbiol.">
        <title>Pseudokineococcus basanitobsidens sp. nov., isolated from volcanic rock.</title>
        <authorList>
            <person name="Lee D.W."/>
            <person name="Park M.Y."/>
            <person name="Kim J.J."/>
            <person name="Kim B.S."/>
        </authorList>
    </citation>
    <scope>NUCLEOTIDE SEQUENCE [LARGE SCALE GENOMIC DNA]</scope>
    <source>
        <strain evidence="4 5">DSM 103726</strain>
    </source>
</reference>
<dbReference type="PANTHER" id="PTHR43877">
    <property type="entry name" value="AMINOALKYLPHOSPHONATE N-ACETYLTRANSFERASE-RELATED-RELATED"/>
    <property type="match status" value="1"/>
</dbReference>
<dbReference type="InterPro" id="IPR000182">
    <property type="entry name" value="GNAT_dom"/>
</dbReference>
<dbReference type="SUPFAM" id="SSF55729">
    <property type="entry name" value="Acyl-CoA N-acyltransferases (Nat)"/>
    <property type="match status" value="1"/>
</dbReference>
<protein>
    <submittedName>
        <fullName evidence="4">GNAT family N-acetyltransferase</fullName>
    </submittedName>
</protein>
<accession>A0ABU8RMV0</accession>
<dbReference type="Gene3D" id="3.40.630.30">
    <property type="match status" value="1"/>
</dbReference>
<dbReference type="InterPro" id="IPR050832">
    <property type="entry name" value="Bact_Acetyltransf"/>
</dbReference>
<dbReference type="PROSITE" id="PS51186">
    <property type="entry name" value="GNAT"/>
    <property type="match status" value="1"/>
</dbReference>
<comment type="caution">
    <text evidence="4">The sequence shown here is derived from an EMBL/GenBank/DDBJ whole genome shotgun (WGS) entry which is preliminary data.</text>
</comment>
<evidence type="ECO:0000256" key="2">
    <source>
        <dbReference type="ARBA" id="ARBA00023315"/>
    </source>
</evidence>
<evidence type="ECO:0000313" key="4">
    <source>
        <dbReference type="EMBL" id="MEJ5946371.1"/>
    </source>
</evidence>
<dbReference type="InterPro" id="IPR016181">
    <property type="entry name" value="Acyl_CoA_acyltransferase"/>
</dbReference>
<dbReference type="CDD" id="cd04301">
    <property type="entry name" value="NAT_SF"/>
    <property type="match status" value="1"/>
</dbReference>
<dbReference type="Pfam" id="PF00583">
    <property type="entry name" value="Acetyltransf_1"/>
    <property type="match status" value="1"/>
</dbReference>
<evidence type="ECO:0000313" key="5">
    <source>
        <dbReference type="Proteomes" id="UP001387100"/>
    </source>
</evidence>
<dbReference type="Proteomes" id="UP001387100">
    <property type="component" value="Unassembled WGS sequence"/>
</dbReference>
<keyword evidence="1" id="KW-0808">Transferase</keyword>
<organism evidence="4 5">
    <name type="scientific">Pseudokineococcus basanitobsidens</name>
    <dbReference type="NCBI Taxonomy" id="1926649"/>
    <lineage>
        <taxon>Bacteria</taxon>
        <taxon>Bacillati</taxon>
        <taxon>Actinomycetota</taxon>
        <taxon>Actinomycetes</taxon>
        <taxon>Kineosporiales</taxon>
        <taxon>Kineosporiaceae</taxon>
        <taxon>Pseudokineococcus</taxon>
    </lineage>
</organism>
<keyword evidence="5" id="KW-1185">Reference proteome</keyword>
<feature type="domain" description="N-acetyltransferase" evidence="3">
    <location>
        <begin position="2"/>
        <end position="165"/>
    </location>
</feature>
<dbReference type="PANTHER" id="PTHR43877:SF1">
    <property type="entry name" value="ACETYLTRANSFERASE"/>
    <property type="match status" value="1"/>
</dbReference>
<evidence type="ECO:0000256" key="1">
    <source>
        <dbReference type="ARBA" id="ARBA00022679"/>
    </source>
</evidence>
<evidence type="ECO:0000259" key="3">
    <source>
        <dbReference type="PROSITE" id="PS51186"/>
    </source>
</evidence>